<keyword evidence="4" id="KW-1185">Reference proteome</keyword>
<protein>
    <recommendedName>
        <fullName evidence="5">Peptidyl-tRNA hydrolase</fullName>
    </recommendedName>
</protein>
<evidence type="ECO:0000313" key="4">
    <source>
        <dbReference type="Proteomes" id="UP001150941"/>
    </source>
</evidence>
<organism evidence="3 4">
    <name type="scientific">Penicillium chermesinum</name>
    <dbReference type="NCBI Taxonomy" id="63820"/>
    <lineage>
        <taxon>Eukaryota</taxon>
        <taxon>Fungi</taxon>
        <taxon>Dikarya</taxon>
        <taxon>Ascomycota</taxon>
        <taxon>Pezizomycotina</taxon>
        <taxon>Eurotiomycetes</taxon>
        <taxon>Eurotiomycetidae</taxon>
        <taxon>Eurotiales</taxon>
        <taxon>Aspergillaceae</taxon>
        <taxon>Penicillium</taxon>
    </lineage>
</organism>
<dbReference type="RefSeq" id="XP_058325906.1">
    <property type="nucleotide sequence ID" value="XM_058479338.1"/>
</dbReference>
<dbReference type="Proteomes" id="UP001150941">
    <property type="component" value="Unassembled WGS sequence"/>
</dbReference>
<keyword evidence="1" id="KW-0812">Transmembrane</keyword>
<evidence type="ECO:0000256" key="2">
    <source>
        <dbReference type="SAM" id="SignalP"/>
    </source>
</evidence>
<proteinExistence type="predicted"/>
<keyword evidence="1" id="KW-1133">Transmembrane helix</keyword>
<dbReference type="EMBL" id="JAPQKS010000008">
    <property type="protein sequence ID" value="KAJ5217035.1"/>
    <property type="molecule type" value="Genomic_DNA"/>
</dbReference>
<gene>
    <name evidence="3" type="ORF">N7468_010043</name>
</gene>
<keyword evidence="1" id="KW-0472">Membrane</keyword>
<evidence type="ECO:0008006" key="5">
    <source>
        <dbReference type="Google" id="ProtNLM"/>
    </source>
</evidence>
<feature type="signal peptide" evidence="2">
    <location>
        <begin position="1"/>
        <end position="16"/>
    </location>
</feature>
<dbReference type="GeneID" id="83206642"/>
<reference evidence="3" key="2">
    <citation type="journal article" date="2023" name="IMA Fungus">
        <title>Comparative genomic study of the Penicillium genus elucidates a diverse pangenome and 15 lateral gene transfer events.</title>
        <authorList>
            <person name="Petersen C."/>
            <person name="Sorensen T."/>
            <person name="Nielsen M.R."/>
            <person name="Sondergaard T.E."/>
            <person name="Sorensen J.L."/>
            <person name="Fitzpatrick D.A."/>
            <person name="Frisvad J.C."/>
            <person name="Nielsen K.L."/>
        </authorList>
    </citation>
    <scope>NUCLEOTIDE SEQUENCE</scope>
    <source>
        <strain evidence="3">IBT 19713</strain>
    </source>
</reference>
<sequence>MHFTSLVALLPALALAQEQVPLADRVQGWFNKAKSFVPTAVPAEPIVKLAEKVSEKRVTPVKLDNWQSLLTPAPEPQDWLIFVTGGNKTCFGRCEHPEKAFNESVILFSADPTSPNLGLLNCEEERILCSAWSAGSPSVYYFKVPKAQPEGEERLPTDLHITYMNTTTVTAQDLFKIHSEKKYEDSAPYEGFLHPTDGILARYNLNIPFGYFIYGIGAIPSWMFMIGISFFSRTIM</sequence>
<reference evidence="3" key="1">
    <citation type="submission" date="2022-11" db="EMBL/GenBank/DDBJ databases">
        <authorList>
            <person name="Petersen C."/>
        </authorList>
    </citation>
    <scope>NUCLEOTIDE SEQUENCE</scope>
    <source>
        <strain evidence="3">IBT 19713</strain>
    </source>
</reference>
<evidence type="ECO:0000313" key="3">
    <source>
        <dbReference type="EMBL" id="KAJ5217035.1"/>
    </source>
</evidence>
<feature type="chain" id="PRO_5040765221" description="Peptidyl-tRNA hydrolase" evidence="2">
    <location>
        <begin position="17"/>
        <end position="236"/>
    </location>
</feature>
<comment type="caution">
    <text evidence="3">The sequence shown here is derived from an EMBL/GenBank/DDBJ whole genome shotgun (WGS) entry which is preliminary data.</text>
</comment>
<feature type="transmembrane region" description="Helical" evidence="1">
    <location>
        <begin position="211"/>
        <end position="231"/>
    </location>
</feature>
<keyword evidence="2" id="KW-0732">Signal</keyword>
<name>A0A9W9NBX0_9EURO</name>
<dbReference type="AlphaFoldDB" id="A0A9W9NBX0"/>
<accession>A0A9W9NBX0</accession>
<evidence type="ECO:0000256" key="1">
    <source>
        <dbReference type="SAM" id="Phobius"/>
    </source>
</evidence>
<dbReference type="OrthoDB" id="1733656at2759"/>